<dbReference type="NCBIfam" id="TIGR00074">
    <property type="entry name" value="hypC_hupF"/>
    <property type="match status" value="1"/>
</dbReference>
<dbReference type="PANTHER" id="PTHR35177:SF2">
    <property type="entry name" value="HYDROGENASE MATURATION FACTOR HYBG"/>
    <property type="match status" value="1"/>
</dbReference>
<dbReference type="GO" id="GO:1902670">
    <property type="term" value="F:carbon dioxide binding"/>
    <property type="evidence" value="ECO:0007669"/>
    <property type="project" value="TreeGrafter"/>
</dbReference>
<proteinExistence type="inferred from homology"/>
<dbReference type="SUPFAM" id="SSF159127">
    <property type="entry name" value="HupF/HypC-like"/>
    <property type="match status" value="1"/>
</dbReference>
<name>A0A4R8H904_9FIRM</name>
<dbReference type="PANTHER" id="PTHR35177">
    <property type="entry name" value="HYDROGENASE MATURATION FACTOR HYBG"/>
    <property type="match status" value="1"/>
</dbReference>
<keyword evidence="3" id="KW-1185">Reference proteome</keyword>
<dbReference type="Pfam" id="PF01455">
    <property type="entry name" value="HupF_HypC"/>
    <property type="match status" value="1"/>
</dbReference>
<dbReference type="AlphaFoldDB" id="A0A4R8H904"/>
<comment type="caution">
    <text evidence="2">The sequence shown here is derived from an EMBL/GenBank/DDBJ whole genome shotgun (WGS) entry which is preliminary data.</text>
</comment>
<dbReference type="InterPro" id="IPR001109">
    <property type="entry name" value="Hydrogenase_HupF/HypC"/>
</dbReference>
<evidence type="ECO:0000256" key="1">
    <source>
        <dbReference type="ARBA" id="ARBA00006018"/>
    </source>
</evidence>
<accession>A0A4R8H904</accession>
<dbReference type="EMBL" id="SOEG01000007">
    <property type="protein sequence ID" value="TDX52396.1"/>
    <property type="molecule type" value="Genomic_DNA"/>
</dbReference>
<dbReference type="Proteomes" id="UP000295832">
    <property type="component" value="Unassembled WGS sequence"/>
</dbReference>
<comment type="similarity">
    <text evidence="1">Belongs to the HupF/HypC family.</text>
</comment>
<dbReference type="GO" id="GO:0005506">
    <property type="term" value="F:iron ion binding"/>
    <property type="evidence" value="ECO:0007669"/>
    <property type="project" value="TreeGrafter"/>
</dbReference>
<protein>
    <submittedName>
        <fullName evidence="2">Hydrogenase expression/formation protein HypC</fullName>
    </submittedName>
</protein>
<reference evidence="2 3" key="1">
    <citation type="submission" date="2019-03" db="EMBL/GenBank/DDBJ databases">
        <title>Subsurface microbial communities from deep shales in Ohio and West Virginia, USA.</title>
        <authorList>
            <person name="Wrighton K."/>
        </authorList>
    </citation>
    <scope>NUCLEOTIDE SEQUENCE [LARGE SCALE GENOMIC DNA]</scope>
    <source>
        <strain evidence="2 3">MSL 6dP</strain>
    </source>
</reference>
<sequence>MMCIAIPGKVIELEEMMAIVDFGGVSQRVNIDLIDYVKLGDYLLIHCGCAIEKLNQKAAQETKRLLEQGRVNNVDGEKNNGLL</sequence>
<evidence type="ECO:0000313" key="2">
    <source>
        <dbReference type="EMBL" id="TDX52396.1"/>
    </source>
</evidence>
<gene>
    <name evidence="2" type="ORF">C7959_107105</name>
</gene>
<organism evidence="2 3">
    <name type="scientific">Orenia marismortui</name>
    <dbReference type="NCBI Taxonomy" id="46469"/>
    <lineage>
        <taxon>Bacteria</taxon>
        <taxon>Bacillati</taxon>
        <taxon>Bacillota</taxon>
        <taxon>Clostridia</taxon>
        <taxon>Halanaerobiales</taxon>
        <taxon>Halobacteroidaceae</taxon>
        <taxon>Orenia</taxon>
    </lineage>
</organism>
<dbReference type="Gene3D" id="2.30.30.140">
    <property type="match status" value="1"/>
</dbReference>
<evidence type="ECO:0000313" key="3">
    <source>
        <dbReference type="Proteomes" id="UP000295832"/>
    </source>
</evidence>
<dbReference type="PRINTS" id="PR00445">
    <property type="entry name" value="HUPFHYPC"/>
</dbReference>
<dbReference type="GO" id="GO:0051604">
    <property type="term" value="P:protein maturation"/>
    <property type="evidence" value="ECO:0007669"/>
    <property type="project" value="TreeGrafter"/>
</dbReference>
<dbReference type="STRING" id="926561.GCA_000379025_01420"/>